<gene>
    <name evidence="2" type="ORF">E2C01_004555</name>
</gene>
<protein>
    <submittedName>
        <fullName evidence="2">Uncharacterized protein</fullName>
    </submittedName>
</protein>
<keyword evidence="3" id="KW-1185">Reference proteome</keyword>
<feature type="region of interest" description="Disordered" evidence="1">
    <location>
        <begin position="1"/>
        <end position="45"/>
    </location>
</feature>
<organism evidence="2 3">
    <name type="scientific">Portunus trituberculatus</name>
    <name type="common">Swimming crab</name>
    <name type="synonym">Neptunus trituberculatus</name>
    <dbReference type="NCBI Taxonomy" id="210409"/>
    <lineage>
        <taxon>Eukaryota</taxon>
        <taxon>Metazoa</taxon>
        <taxon>Ecdysozoa</taxon>
        <taxon>Arthropoda</taxon>
        <taxon>Crustacea</taxon>
        <taxon>Multicrustacea</taxon>
        <taxon>Malacostraca</taxon>
        <taxon>Eumalacostraca</taxon>
        <taxon>Eucarida</taxon>
        <taxon>Decapoda</taxon>
        <taxon>Pleocyemata</taxon>
        <taxon>Brachyura</taxon>
        <taxon>Eubrachyura</taxon>
        <taxon>Portunoidea</taxon>
        <taxon>Portunidae</taxon>
        <taxon>Portuninae</taxon>
        <taxon>Portunus</taxon>
    </lineage>
</organism>
<evidence type="ECO:0000313" key="2">
    <source>
        <dbReference type="EMBL" id="MPC11880.1"/>
    </source>
</evidence>
<dbReference type="EMBL" id="VSRR010000186">
    <property type="protein sequence ID" value="MPC11880.1"/>
    <property type="molecule type" value="Genomic_DNA"/>
</dbReference>
<dbReference type="AlphaFoldDB" id="A0A5B7CR02"/>
<dbReference type="Proteomes" id="UP000324222">
    <property type="component" value="Unassembled WGS sequence"/>
</dbReference>
<reference evidence="2 3" key="1">
    <citation type="submission" date="2019-05" db="EMBL/GenBank/DDBJ databases">
        <title>Another draft genome of Portunus trituberculatus and its Hox gene families provides insights of decapod evolution.</title>
        <authorList>
            <person name="Jeong J.-H."/>
            <person name="Song I."/>
            <person name="Kim S."/>
            <person name="Choi T."/>
            <person name="Kim D."/>
            <person name="Ryu S."/>
            <person name="Kim W."/>
        </authorList>
    </citation>
    <scope>NUCLEOTIDE SEQUENCE [LARGE SCALE GENOMIC DNA]</scope>
    <source>
        <tissue evidence="2">Muscle</tissue>
    </source>
</reference>
<evidence type="ECO:0000313" key="3">
    <source>
        <dbReference type="Proteomes" id="UP000324222"/>
    </source>
</evidence>
<comment type="caution">
    <text evidence="2">The sequence shown here is derived from an EMBL/GenBank/DDBJ whole genome shotgun (WGS) entry which is preliminary data.</text>
</comment>
<proteinExistence type="predicted"/>
<accession>A0A5B7CR02</accession>
<sequence length="93" mass="9894">MDEAAVRVADARAAHSPPSRPQHGAAEVPTRGRAHQEGTVNEGGPPLVALSCRLDTTPSGTCTPPDAWTPERLDCGWRERPENSTLEAGRDVV</sequence>
<evidence type="ECO:0000256" key="1">
    <source>
        <dbReference type="SAM" id="MobiDB-lite"/>
    </source>
</evidence>
<name>A0A5B7CR02_PORTR</name>